<protein>
    <submittedName>
        <fullName evidence="1">Uncharacterized protein</fullName>
    </submittedName>
</protein>
<dbReference type="Proteomes" id="UP000682739">
    <property type="component" value="Chromosome"/>
</dbReference>
<organism evidence="1 2">
    <name type="scientific">Psychrosphaera ytuae</name>
    <dbReference type="NCBI Taxonomy" id="2820710"/>
    <lineage>
        <taxon>Bacteria</taxon>
        <taxon>Pseudomonadati</taxon>
        <taxon>Pseudomonadota</taxon>
        <taxon>Gammaproteobacteria</taxon>
        <taxon>Alteromonadales</taxon>
        <taxon>Pseudoalteromonadaceae</taxon>
        <taxon>Psychrosphaera</taxon>
    </lineage>
</organism>
<sequence length="191" mass="21031">MKLNPISSVTALVLGTALLSACGEAPKDSMAKPEEMASTTTSNQIKVNPESLWDTYESLATKIKDQHTSASFKTLNTDAQQLTRLSTELLPQFIEANQECKQYLSVAINSVDVMLNLSLDQIEADYHADGKLPAMNDVKCYHAKDLLVHPATVAVIANRLPENNESRAMIHDEIAEVLEHLKQVQQASVRN</sequence>
<dbReference type="RefSeq" id="WP_208830958.1">
    <property type="nucleotide sequence ID" value="NZ_CP072110.1"/>
</dbReference>
<proteinExistence type="predicted"/>
<dbReference type="AlphaFoldDB" id="A0A975HHI5"/>
<keyword evidence="2" id="KW-1185">Reference proteome</keyword>
<gene>
    <name evidence="1" type="ORF">J1N51_10070</name>
</gene>
<name>A0A975HHI5_9GAMM</name>
<accession>A0A975HHI5</accession>
<dbReference type="EMBL" id="CP072110">
    <property type="protein sequence ID" value="QTH63088.1"/>
    <property type="molecule type" value="Genomic_DNA"/>
</dbReference>
<evidence type="ECO:0000313" key="2">
    <source>
        <dbReference type="Proteomes" id="UP000682739"/>
    </source>
</evidence>
<dbReference type="PROSITE" id="PS51257">
    <property type="entry name" value="PROKAR_LIPOPROTEIN"/>
    <property type="match status" value="1"/>
</dbReference>
<dbReference type="KEGG" id="psym:J1N51_10070"/>
<reference evidence="1" key="1">
    <citation type="submission" date="2021-03" db="EMBL/GenBank/DDBJ databases">
        <title>Description of Psychrosphaera ytuae sp. nov. isolated from deep sea sediment of South China Sea.</title>
        <authorList>
            <person name="Zhang J."/>
            <person name="Xu X.-D."/>
        </authorList>
    </citation>
    <scope>NUCLEOTIDE SEQUENCE</scope>
    <source>
        <strain evidence="1">MTZ26</strain>
    </source>
</reference>
<evidence type="ECO:0000313" key="1">
    <source>
        <dbReference type="EMBL" id="QTH63088.1"/>
    </source>
</evidence>